<comment type="caution">
    <text evidence="2">The sequence shown here is derived from an EMBL/GenBank/DDBJ whole genome shotgun (WGS) entry which is preliminary data.</text>
</comment>
<dbReference type="EMBL" id="WBJY01000001">
    <property type="protein sequence ID" value="KAB1650033.1"/>
    <property type="molecule type" value="Genomic_DNA"/>
</dbReference>
<feature type="compositionally biased region" description="Basic and acidic residues" evidence="1">
    <location>
        <begin position="44"/>
        <end position="58"/>
    </location>
</feature>
<proteinExistence type="predicted"/>
<dbReference type="Proteomes" id="UP000431744">
    <property type="component" value="Unassembled WGS sequence"/>
</dbReference>
<dbReference type="OrthoDB" id="8480367at2"/>
<evidence type="ECO:0000313" key="2">
    <source>
        <dbReference type="EMBL" id="KAB1650033.1"/>
    </source>
</evidence>
<dbReference type="Pfam" id="PF12502">
    <property type="entry name" value="DUF3710"/>
    <property type="match status" value="1"/>
</dbReference>
<feature type="compositionally biased region" description="Basic and acidic residues" evidence="1">
    <location>
        <begin position="264"/>
        <end position="278"/>
    </location>
</feature>
<feature type="region of interest" description="Disordered" evidence="1">
    <location>
        <begin position="1"/>
        <end position="60"/>
    </location>
</feature>
<feature type="region of interest" description="Disordered" evidence="1">
    <location>
        <begin position="236"/>
        <end position="278"/>
    </location>
</feature>
<name>A0A6H9WLK9_9MICO</name>
<feature type="compositionally biased region" description="Acidic residues" evidence="1">
    <location>
        <begin position="24"/>
        <end position="43"/>
    </location>
</feature>
<feature type="compositionally biased region" description="Basic and acidic residues" evidence="1">
    <location>
        <begin position="1"/>
        <end position="23"/>
    </location>
</feature>
<dbReference type="RefSeq" id="WP_158028617.1">
    <property type="nucleotide sequence ID" value="NZ_BMHG01000001.1"/>
</dbReference>
<evidence type="ECO:0000313" key="3">
    <source>
        <dbReference type="Proteomes" id="UP000431744"/>
    </source>
</evidence>
<dbReference type="AlphaFoldDB" id="A0A6H9WLK9"/>
<reference evidence="2 3" key="1">
    <citation type="submission" date="2019-09" db="EMBL/GenBank/DDBJ databases">
        <title>Phylogeny of genus Pseudoclavibacter and closely related genus.</title>
        <authorList>
            <person name="Li Y."/>
        </authorList>
    </citation>
    <scope>NUCLEOTIDE SEQUENCE [LARGE SCALE GENOMIC DNA]</scope>
    <source>
        <strain evidence="2 3">EGI 60007</strain>
    </source>
</reference>
<protein>
    <submittedName>
        <fullName evidence="2">DUF3710 domain-containing protein</fullName>
    </submittedName>
</protein>
<evidence type="ECO:0000256" key="1">
    <source>
        <dbReference type="SAM" id="MobiDB-lite"/>
    </source>
</evidence>
<gene>
    <name evidence="2" type="ORF">F8O04_07415</name>
</gene>
<sequence>MGLLDFLRRDDDTPRQKADRLVADDDLDSDVVADEGDDDDDERFDDKSAPDDREERGPFDVTEANPAKRYVDLGAIRVPARTGLGLRLEVEERTKRLVAVALDYQGSTMQVQAFAAPRSSGLWHPIRRQLVEQVEKQGGQAEEVEAALGTVLDTKLPVAKGASGGVGHRSARFIGVDGPRWFLRGVLTGEALRDEAARDAMEELFRSIVVVRGDEAMPPRELLPLVVPKAMAEHMADAKQPRAAQTAKVAGTVDSGGASSPSPDSKRAEGRSSKRRDG</sequence>
<organism evidence="2 3">
    <name type="scientific">Pseudoclavibacter endophyticus</name>
    <dbReference type="NCBI Taxonomy" id="1778590"/>
    <lineage>
        <taxon>Bacteria</taxon>
        <taxon>Bacillati</taxon>
        <taxon>Actinomycetota</taxon>
        <taxon>Actinomycetes</taxon>
        <taxon>Micrococcales</taxon>
        <taxon>Microbacteriaceae</taxon>
        <taxon>Pseudoclavibacter</taxon>
    </lineage>
</organism>
<dbReference type="InterPro" id="IPR022183">
    <property type="entry name" value="DUF3710"/>
</dbReference>
<accession>A0A6H9WLK9</accession>
<keyword evidence="3" id="KW-1185">Reference proteome</keyword>